<evidence type="ECO:0000313" key="7">
    <source>
        <dbReference type="Proteomes" id="UP001596470"/>
    </source>
</evidence>
<organism evidence="6 7">
    <name type="scientific">Glycomyces mayteni</name>
    <dbReference type="NCBI Taxonomy" id="543887"/>
    <lineage>
        <taxon>Bacteria</taxon>
        <taxon>Bacillati</taxon>
        <taxon>Actinomycetota</taxon>
        <taxon>Actinomycetes</taxon>
        <taxon>Glycomycetales</taxon>
        <taxon>Glycomycetaceae</taxon>
        <taxon>Glycomyces</taxon>
    </lineage>
</organism>
<dbReference type="SUPFAM" id="SSF88723">
    <property type="entry name" value="PIN domain-like"/>
    <property type="match status" value="1"/>
</dbReference>
<keyword evidence="7" id="KW-1185">Reference proteome</keyword>
<sequence>MIYLDSCAVIKLLKFEAESAALVKWLGERVEAPKVSSALLEVEMARALHRDAPHLLEDLPQVLGRVHRLDMTAAVRAKAAEYRYPQLRSLDALHLATADLLRDELHAFVTYDRRLAAYADTAGLPVVSPGP</sequence>
<keyword evidence="2" id="KW-0479">Metal-binding</keyword>
<evidence type="ECO:0000256" key="3">
    <source>
        <dbReference type="ARBA" id="ARBA00022801"/>
    </source>
</evidence>
<name>A0ABW2D1N5_9ACTN</name>
<dbReference type="CDD" id="cd09874">
    <property type="entry name" value="PIN_MT3492-like"/>
    <property type="match status" value="1"/>
</dbReference>
<keyword evidence="3" id="KW-0378">Hydrolase</keyword>
<dbReference type="InterPro" id="IPR002716">
    <property type="entry name" value="PIN_dom"/>
</dbReference>
<dbReference type="EMBL" id="JBHSYS010000001">
    <property type="protein sequence ID" value="MFC6956217.1"/>
    <property type="molecule type" value="Genomic_DNA"/>
</dbReference>
<evidence type="ECO:0000259" key="5">
    <source>
        <dbReference type="Pfam" id="PF01850"/>
    </source>
</evidence>
<dbReference type="Proteomes" id="UP001596470">
    <property type="component" value="Unassembled WGS sequence"/>
</dbReference>
<evidence type="ECO:0000256" key="4">
    <source>
        <dbReference type="ARBA" id="ARBA00022842"/>
    </source>
</evidence>
<protein>
    <submittedName>
        <fullName evidence="6">Type II toxin-antitoxin system VapC family toxin</fullName>
    </submittedName>
</protein>
<accession>A0ABW2D1N5</accession>
<comment type="caution">
    <text evidence="6">The sequence shown here is derived from an EMBL/GenBank/DDBJ whole genome shotgun (WGS) entry which is preliminary data.</text>
</comment>
<evidence type="ECO:0000313" key="6">
    <source>
        <dbReference type="EMBL" id="MFC6956217.1"/>
    </source>
</evidence>
<reference evidence="7" key="1">
    <citation type="journal article" date="2019" name="Int. J. Syst. Evol. Microbiol.">
        <title>The Global Catalogue of Microorganisms (GCM) 10K type strain sequencing project: providing services to taxonomists for standard genome sequencing and annotation.</title>
        <authorList>
            <consortium name="The Broad Institute Genomics Platform"/>
            <consortium name="The Broad Institute Genome Sequencing Center for Infectious Disease"/>
            <person name="Wu L."/>
            <person name="Ma J."/>
        </authorList>
    </citation>
    <scope>NUCLEOTIDE SEQUENCE [LARGE SCALE GENOMIC DNA]</scope>
    <source>
        <strain evidence="7">KACC 12634</strain>
    </source>
</reference>
<feature type="domain" description="PIN" evidence="5">
    <location>
        <begin position="2"/>
        <end position="119"/>
    </location>
</feature>
<dbReference type="InterPro" id="IPR029060">
    <property type="entry name" value="PIN-like_dom_sf"/>
</dbReference>
<dbReference type="Pfam" id="PF01850">
    <property type="entry name" value="PIN"/>
    <property type="match status" value="1"/>
</dbReference>
<keyword evidence="1" id="KW-0540">Nuclease</keyword>
<keyword evidence="4" id="KW-0460">Magnesium</keyword>
<evidence type="ECO:0000256" key="1">
    <source>
        <dbReference type="ARBA" id="ARBA00022722"/>
    </source>
</evidence>
<dbReference type="Gene3D" id="3.40.50.1010">
    <property type="entry name" value="5'-nuclease"/>
    <property type="match status" value="1"/>
</dbReference>
<dbReference type="RefSeq" id="WP_382353805.1">
    <property type="nucleotide sequence ID" value="NZ_JBHMBP010000004.1"/>
</dbReference>
<evidence type="ECO:0000256" key="2">
    <source>
        <dbReference type="ARBA" id="ARBA00022723"/>
    </source>
</evidence>
<proteinExistence type="predicted"/>
<gene>
    <name evidence="6" type="ORF">ACFQS3_03300</name>
</gene>